<dbReference type="GO" id="GO:0016987">
    <property type="term" value="F:sigma factor activity"/>
    <property type="evidence" value="ECO:0007669"/>
    <property type="project" value="UniProtKB-KW"/>
</dbReference>
<comment type="caution">
    <text evidence="8">The sequence shown here is derived from an EMBL/GenBank/DDBJ whole genome shotgun (WGS) entry which is preliminary data.</text>
</comment>
<dbReference type="InterPro" id="IPR014284">
    <property type="entry name" value="RNA_pol_sigma-70_dom"/>
</dbReference>
<dbReference type="Gene3D" id="1.10.1740.10">
    <property type="match status" value="1"/>
</dbReference>
<sequence>MAPARVIAGGGETFRLLRMTMALDTGEAGESDEVLVARYAAGDRVAARLLTLRLVPRLLGFARRMLGGDGAEAEDVVQETLLRLWKAAPGWRPGEMQVRAWIYRVAGNLCTDRLRVQSRRRHQPMEAGEEVADGGASAAAQMLERDRMAALQAGLDALPERQRQAVILRHIEGLSNPEIAVAMEIGVEAVESLTARGKRALAAVLAGQKAALGFEDEGV</sequence>
<dbReference type="Pfam" id="PF04542">
    <property type="entry name" value="Sigma70_r2"/>
    <property type="match status" value="1"/>
</dbReference>
<dbReference type="NCBIfam" id="TIGR02937">
    <property type="entry name" value="sigma70-ECF"/>
    <property type="match status" value="1"/>
</dbReference>
<keyword evidence="4" id="KW-0238">DNA-binding</keyword>
<evidence type="ECO:0000313" key="8">
    <source>
        <dbReference type="EMBL" id="GHC54507.1"/>
    </source>
</evidence>
<dbReference type="Gene3D" id="1.10.10.10">
    <property type="entry name" value="Winged helix-like DNA-binding domain superfamily/Winged helix DNA-binding domain"/>
    <property type="match status" value="1"/>
</dbReference>
<evidence type="ECO:0000313" key="9">
    <source>
        <dbReference type="Proteomes" id="UP000638981"/>
    </source>
</evidence>
<dbReference type="Pfam" id="PF08281">
    <property type="entry name" value="Sigma70_r4_2"/>
    <property type="match status" value="1"/>
</dbReference>
<evidence type="ECO:0000256" key="4">
    <source>
        <dbReference type="ARBA" id="ARBA00023125"/>
    </source>
</evidence>
<keyword evidence="9" id="KW-1185">Reference proteome</keyword>
<dbReference type="EMBL" id="BMYJ01000004">
    <property type="protein sequence ID" value="GHC54507.1"/>
    <property type="molecule type" value="Genomic_DNA"/>
</dbReference>
<dbReference type="CDD" id="cd06171">
    <property type="entry name" value="Sigma70_r4"/>
    <property type="match status" value="1"/>
</dbReference>
<comment type="similarity">
    <text evidence="1">Belongs to the sigma-70 factor family. ECF subfamily.</text>
</comment>
<dbReference type="InterPro" id="IPR007627">
    <property type="entry name" value="RNA_pol_sigma70_r2"/>
</dbReference>
<keyword evidence="2" id="KW-0805">Transcription regulation</keyword>
<keyword evidence="3" id="KW-0731">Sigma factor</keyword>
<dbReference type="GO" id="GO:0003677">
    <property type="term" value="F:DNA binding"/>
    <property type="evidence" value="ECO:0007669"/>
    <property type="project" value="UniProtKB-KW"/>
</dbReference>
<dbReference type="AlphaFoldDB" id="A0A918WJY1"/>
<feature type="domain" description="RNA polymerase sigma-70 region 2" evidence="6">
    <location>
        <begin position="53"/>
        <end position="120"/>
    </location>
</feature>
<dbReference type="Proteomes" id="UP000638981">
    <property type="component" value="Unassembled WGS sequence"/>
</dbReference>
<reference evidence="8" key="1">
    <citation type="journal article" date="2014" name="Int. J. Syst. Evol. Microbiol.">
        <title>Complete genome sequence of Corynebacterium casei LMG S-19264T (=DSM 44701T), isolated from a smear-ripened cheese.</title>
        <authorList>
            <consortium name="US DOE Joint Genome Institute (JGI-PGF)"/>
            <person name="Walter F."/>
            <person name="Albersmeier A."/>
            <person name="Kalinowski J."/>
            <person name="Ruckert C."/>
        </authorList>
    </citation>
    <scope>NUCLEOTIDE SEQUENCE</scope>
    <source>
        <strain evidence="8">KCTC 23310</strain>
    </source>
</reference>
<proteinExistence type="inferred from homology"/>
<organism evidence="8 9">
    <name type="scientific">Neogemmobacter tilapiae</name>
    <dbReference type="NCBI Taxonomy" id="875041"/>
    <lineage>
        <taxon>Bacteria</taxon>
        <taxon>Pseudomonadati</taxon>
        <taxon>Pseudomonadota</taxon>
        <taxon>Alphaproteobacteria</taxon>
        <taxon>Rhodobacterales</taxon>
        <taxon>Paracoccaceae</taxon>
        <taxon>Neogemmobacter</taxon>
    </lineage>
</organism>
<name>A0A918WJY1_9RHOB</name>
<gene>
    <name evidence="8" type="ORF">GCM10007315_16780</name>
</gene>
<reference evidence="8" key="2">
    <citation type="submission" date="2020-09" db="EMBL/GenBank/DDBJ databases">
        <authorList>
            <person name="Sun Q."/>
            <person name="Kim S."/>
        </authorList>
    </citation>
    <scope>NUCLEOTIDE SEQUENCE</scope>
    <source>
        <strain evidence="8">KCTC 23310</strain>
    </source>
</reference>
<accession>A0A918WJY1</accession>
<evidence type="ECO:0000259" key="6">
    <source>
        <dbReference type="Pfam" id="PF04542"/>
    </source>
</evidence>
<dbReference type="SUPFAM" id="SSF88659">
    <property type="entry name" value="Sigma3 and sigma4 domains of RNA polymerase sigma factors"/>
    <property type="match status" value="1"/>
</dbReference>
<dbReference type="InterPro" id="IPR013325">
    <property type="entry name" value="RNA_pol_sigma_r2"/>
</dbReference>
<keyword evidence="5" id="KW-0804">Transcription</keyword>
<evidence type="ECO:0000256" key="1">
    <source>
        <dbReference type="ARBA" id="ARBA00010641"/>
    </source>
</evidence>
<dbReference type="PANTHER" id="PTHR43133:SF8">
    <property type="entry name" value="RNA POLYMERASE SIGMA FACTOR HI_1459-RELATED"/>
    <property type="match status" value="1"/>
</dbReference>
<evidence type="ECO:0000259" key="7">
    <source>
        <dbReference type="Pfam" id="PF08281"/>
    </source>
</evidence>
<dbReference type="NCBIfam" id="NF009176">
    <property type="entry name" value="PRK12524.1"/>
    <property type="match status" value="1"/>
</dbReference>
<evidence type="ECO:0000256" key="2">
    <source>
        <dbReference type="ARBA" id="ARBA00023015"/>
    </source>
</evidence>
<dbReference type="InterPro" id="IPR039425">
    <property type="entry name" value="RNA_pol_sigma-70-like"/>
</dbReference>
<evidence type="ECO:0000256" key="3">
    <source>
        <dbReference type="ARBA" id="ARBA00023082"/>
    </source>
</evidence>
<dbReference type="GO" id="GO:0006352">
    <property type="term" value="P:DNA-templated transcription initiation"/>
    <property type="evidence" value="ECO:0007669"/>
    <property type="project" value="InterPro"/>
</dbReference>
<protein>
    <submittedName>
        <fullName evidence="8">RNA polymerase sigma subunit ECF family protein</fullName>
    </submittedName>
</protein>
<evidence type="ECO:0000256" key="5">
    <source>
        <dbReference type="ARBA" id="ARBA00023163"/>
    </source>
</evidence>
<dbReference type="InterPro" id="IPR013324">
    <property type="entry name" value="RNA_pol_sigma_r3/r4-like"/>
</dbReference>
<dbReference type="InterPro" id="IPR013249">
    <property type="entry name" value="RNA_pol_sigma70_r4_t2"/>
</dbReference>
<feature type="domain" description="RNA polymerase sigma factor 70 region 4 type 2" evidence="7">
    <location>
        <begin position="150"/>
        <end position="201"/>
    </location>
</feature>
<dbReference type="SUPFAM" id="SSF88946">
    <property type="entry name" value="Sigma2 domain of RNA polymerase sigma factors"/>
    <property type="match status" value="1"/>
</dbReference>
<dbReference type="InterPro" id="IPR036388">
    <property type="entry name" value="WH-like_DNA-bd_sf"/>
</dbReference>
<dbReference type="PANTHER" id="PTHR43133">
    <property type="entry name" value="RNA POLYMERASE ECF-TYPE SIGMA FACTO"/>
    <property type="match status" value="1"/>
</dbReference>